<comment type="similarity">
    <text evidence="1">Belongs to the low molecular weight phosphotyrosine protein phosphatase family.</text>
</comment>
<organism evidence="7 8">
    <name type="scientific">Nonlabens agnitus</name>
    <dbReference type="NCBI Taxonomy" id="870484"/>
    <lineage>
        <taxon>Bacteria</taxon>
        <taxon>Pseudomonadati</taxon>
        <taxon>Bacteroidota</taxon>
        <taxon>Flavobacteriia</taxon>
        <taxon>Flavobacteriales</taxon>
        <taxon>Flavobacteriaceae</taxon>
        <taxon>Nonlabens</taxon>
    </lineage>
</organism>
<dbReference type="SMART" id="SM00226">
    <property type="entry name" value="LMWPc"/>
    <property type="match status" value="1"/>
</dbReference>
<dbReference type="Gene3D" id="3.40.50.2300">
    <property type="match status" value="1"/>
</dbReference>
<keyword evidence="3" id="KW-0378">Hydrolase</keyword>
<dbReference type="InterPro" id="IPR050438">
    <property type="entry name" value="LMW_PTPase"/>
</dbReference>
<feature type="active site" evidence="5">
    <location>
        <position position="17"/>
    </location>
</feature>
<dbReference type="PANTHER" id="PTHR11717">
    <property type="entry name" value="LOW MOLECULAR WEIGHT PROTEIN TYROSINE PHOSPHATASE"/>
    <property type="match status" value="1"/>
</dbReference>
<dbReference type="RefSeq" id="WP_055412366.1">
    <property type="nucleotide sequence ID" value="NZ_MQUC01000003.1"/>
</dbReference>
<evidence type="ECO:0000256" key="1">
    <source>
        <dbReference type="ARBA" id="ARBA00011063"/>
    </source>
</evidence>
<dbReference type="EC" id="3.1.3.48" evidence="2"/>
<evidence type="ECO:0000256" key="2">
    <source>
        <dbReference type="ARBA" id="ARBA00013064"/>
    </source>
</evidence>
<dbReference type="AlphaFoldDB" id="A0A2S9WS33"/>
<feature type="domain" description="Phosphotyrosine protein phosphatase I" evidence="6">
    <location>
        <begin position="5"/>
        <end position="151"/>
    </location>
</feature>
<dbReference type="InterPro" id="IPR023485">
    <property type="entry name" value="Ptyr_pPase"/>
</dbReference>
<evidence type="ECO:0000313" key="7">
    <source>
        <dbReference type="EMBL" id="PRP66096.1"/>
    </source>
</evidence>
<dbReference type="InterPro" id="IPR017867">
    <property type="entry name" value="Tyr_phospatase_low_mol_wt"/>
</dbReference>
<evidence type="ECO:0000313" key="8">
    <source>
        <dbReference type="Proteomes" id="UP000239532"/>
    </source>
</evidence>
<name>A0A2S9WS33_9FLAO</name>
<comment type="caution">
    <text evidence="7">The sequence shown here is derived from an EMBL/GenBank/DDBJ whole genome shotgun (WGS) entry which is preliminary data.</text>
</comment>
<accession>A0A2S9WS33</accession>
<dbReference type="EMBL" id="MQUC01000003">
    <property type="protein sequence ID" value="PRP66096.1"/>
    <property type="molecule type" value="Genomic_DNA"/>
</dbReference>
<gene>
    <name evidence="7" type="ORF">BST86_02835</name>
</gene>
<feature type="active site" description="Nucleophile" evidence="5">
    <location>
        <position position="11"/>
    </location>
</feature>
<evidence type="ECO:0000256" key="5">
    <source>
        <dbReference type="PIRSR" id="PIRSR617867-1"/>
    </source>
</evidence>
<sequence length="155" mass="17571">MKEQTSILMVCLGNICRSPLAEGLMRSKLNFTKFTVDSAGTSGGHKGEAPDKRSIEVAKRYDLDISQQRSRKLTPQDLENFDYIYVMDRSNYNDVMDLAQNDEQRAKIKKILEVPFPGDDLDVPDPYYGGDQGFENVYKMLDQATDAIAQQLNNH</sequence>
<reference evidence="7 8" key="1">
    <citation type="submission" date="2016-11" db="EMBL/GenBank/DDBJ databases">
        <title>Trade-off between light-utilization and light-protection in marine flavobacteria.</title>
        <authorList>
            <person name="Kumagai Y."/>
        </authorList>
    </citation>
    <scope>NUCLEOTIDE SEQUENCE [LARGE SCALE GENOMIC DNA]</scope>
    <source>
        <strain evidence="7 8">JCM 17109</strain>
    </source>
</reference>
<dbReference type="CDD" id="cd16343">
    <property type="entry name" value="LMWPTP"/>
    <property type="match status" value="1"/>
</dbReference>
<dbReference type="SUPFAM" id="SSF52788">
    <property type="entry name" value="Phosphotyrosine protein phosphatases I"/>
    <property type="match status" value="1"/>
</dbReference>
<dbReference type="GO" id="GO:0004725">
    <property type="term" value="F:protein tyrosine phosphatase activity"/>
    <property type="evidence" value="ECO:0007669"/>
    <property type="project" value="UniProtKB-EC"/>
</dbReference>
<dbReference type="PANTHER" id="PTHR11717:SF7">
    <property type="entry name" value="LOW MOLECULAR WEIGHT PHOSPHOTYROSINE PROTEIN PHOSPHATASE"/>
    <property type="match status" value="1"/>
</dbReference>
<feature type="active site" description="Proton donor" evidence="5">
    <location>
        <position position="125"/>
    </location>
</feature>
<dbReference type="PRINTS" id="PR00719">
    <property type="entry name" value="LMWPTPASE"/>
</dbReference>
<keyword evidence="8" id="KW-1185">Reference proteome</keyword>
<dbReference type="InterPro" id="IPR036196">
    <property type="entry name" value="Ptyr_pPase_sf"/>
</dbReference>
<protein>
    <recommendedName>
        <fullName evidence="2">protein-tyrosine-phosphatase</fullName>
        <ecNumber evidence="2">3.1.3.48</ecNumber>
    </recommendedName>
</protein>
<evidence type="ECO:0000259" key="6">
    <source>
        <dbReference type="SMART" id="SM00226"/>
    </source>
</evidence>
<evidence type="ECO:0000256" key="3">
    <source>
        <dbReference type="ARBA" id="ARBA00022801"/>
    </source>
</evidence>
<dbReference type="Proteomes" id="UP000239532">
    <property type="component" value="Unassembled WGS sequence"/>
</dbReference>
<proteinExistence type="inferred from homology"/>
<evidence type="ECO:0000256" key="4">
    <source>
        <dbReference type="ARBA" id="ARBA00022912"/>
    </source>
</evidence>
<keyword evidence="4" id="KW-0904">Protein phosphatase</keyword>
<dbReference type="Pfam" id="PF01451">
    <property type="entry name" value="LMWPc"/>
    <property type="match status" value="1"/>
</dbReference>